<sequence length="57" mass="6448">MHCKKKFYVSKLGYLIGGDYCVTTIEGTLVLPTSQKLVFNPEFLFVMVKLGYLKGNN</sequence>
<comment type="caution">
    <text evidence="1">The sequence shown here is derived from an EMBL/GenBank/DDBJ whole genome shotgun (WGS) entry which is preliminary data.</text>
</comment>
<name>A0ABN7UEZ1_GIGMA</name>
<protein>
    <submittedName>
        <fullName evidence="1">17546_t:CDS:1</fullName>
    </submittedName>
</protein>
<dbReference type="Proteomes" id="UP000789901">
    <property type="component" value="Unassembled WGS sequence"/>
</dbReference>
<reference evidence="1 2" key="1">
    <citation type="submission" date="2021-06" db="EMBL/GenBank/DDBJ databases">
        <authorList>
            <person name="Kallberg Y."/>
            <person name="Tangrot J."/>
            <person name="Rosling A."/>
        </authorList>
    </citation>
    <scope>NUCLEOTIDE SEQUENCE [LARGE SCALE GENOMIC DNA]</scope>
    <source>
        <strain evidence="1 2">120-4 pot B 10/14</strain>
    </source>
</reference>
<gene>
    <name evidence="1" type="ORF">GMARGA_LOCUS5910</name>
</gene>
<dbReference type="EMBL" id="CAJVQB010002585">
    <property type="protein sequence ID" value="CAG8580203.1"/>
    <property type="molecule type" value="Genomic_DNA"/>
</dbReference>
<evidence type="ECO:0000313" key="1">
    <source>
        <dbReference type="EMBL" id="CAG8580203.1"/>
    </source>
</evidence>
<organism evidence="1 2">
    <name type="scientific">Gigaspora margarita</name>
    <dbReference type="NCBI Taxonomy" id="4874"/>
    <lineage>
        <taxon>Eukaryota</taxon>
        <taxon>Fungi</taxon>
        <taxon>Fungi incertae sedis</taxon>
        <taxon>Mucoromycota</taxon>
        <taxon>Glomeromycotina</taxon>
        <taxon>Glomeromycetes</taxon>
        <taxon>Diversisporales</taxon>
        <taxon>Gigasporaceae</taxon>
        <taxon>Gigaspora</taxon>
    </lineage>
</organism>
<keyword evidence="2" id="KW-1185">Reference proteome</keyword>
<evidence type="ECO:0000313" key="2">
    <source>
        <dbReference type="Proteomes" id="UP000789901"/>
    </source>
</evidence>
<proteinExistence type="predicted"/>
<accession>A0ABN7UEZ1</accession>